<dbReference type="SUPFAM" id="SSF55166">
    <property type="entry name" value="Hedgehog/DD-peptidase"/>
    <property type="match status" value="1"/>
</dbReference>
<proteinExistence type="predicted"/>
<gene>
    <name evidence="4" type="primary">yodJ_2</name>
    <name evidence="4" type="ORF">J2TS6_34390</name>
</gene>
<dbReference type="PANTHER" id="PTHR34385:SF1">
    <property type="entry name" value="PEPTIDOGLYCAN L-ALANYL-D-GLUTAMATE ENDOPEPTIDASE CWLK"/>
    <property type="match status" value="1"/>
</dbReference>
<dbReference type="AlphaFoldDB" id="A0A919XLA3"/>
<feature type="signal peptide" evidence="2">
    <location>
        <begin position="1"/>
        <end position="27"/>
    </location>
</feature>
<dbReference type="GO" id="GO:0006508">
    <property type="term" value="P:proteolysis"/>
    <property type="evidence" value="ECO:0007669"/>
    <property type="project" value="InterPro"/>
</dbReference>
<name>A0A919XLA3_9BACL</name>
<feature type="chain" id="PRO_5039563885" evidence="2">
    <location>
        <begin position="28"/>
        <end position="276"/>
    </location>
</feature>
<dbReference type="EMBL" id="BORQ01000004">
    <property type="protein sequence ID" value="GIO32298.1"/>
    <property type="molecule type" value="Genomic_DNA"/>
</dbReference>
<keyword evidence="4" id="KW-0121">Carboxypeptidase</keyword>
<feature type="region of interest" description="Disordered" evidence="1">
    <location>
        <begin position="28"/>
        <end position="54"/>
    </location>
</feature>
<dbReference type="Gene3D" id="3.30.1380.10">
    <property type="match status" value="1"/>
</dbReference>
<keyword evidence="4" id="KW-0378">Hydrolase</keyword>
<dbReference type="InterPro" id="IPR052179">
    <property type="entry name" value="DD-CPase-like"/>
</dbReference>
<dbReference type="PROSITE" id="PS51257">
    <property type="entry name" value="PROKAR_LIPOPROTEIN"/>
    <property type="match status" value="1"/>
</dbReference>
<feature type="domain" description="D-alanyl-D-alanine carboxypeptidase-like core" evidence="3">
    <location>
        <begin position="123"/>
        <end position="251"/>
    </location>
</feature>
<evidence type="ECO:0000256" key="1">
    <source>
        <dbReference type="SAM" id="MobiDB-lite"/>
    </source>
</evidence>
<accession>A0A919XLA3</accession>
<comment type="caution">
    <text evidence="4">The sequence shown here is derived from an EMBL/GenBank/DDBJ whole genome shotgun (WGS) entry which is preliminary data.</text>
</comment>
<dbReference type="PANTHER" id="PTHR34385">
    <property type="entry name" value="D-ALANYL-D-ALANINE CARBOXYPEPTIDASE"/>
    <property type="match status" value="1"/>
</dbReference>
<keyword evidence="4" id="KW-0645">Protease</keyword>
<dbReference type="RefSeq" id="WP_212958007.1">
    <property type="nucleotide sequence ID" value="NZ_BORQ01000004.1"/>
</dbReference>
<keyword evidence="5" id="KW-1185">Reference proteome</keyword>
<organism evidence="4 5">
    <name type="scientific">Paenibacillus albilobatus</name>
    <dbReference type="NCBI Taxonomy" id="2716884"/>
    <lineage>
        <taxon>Bacteria</taxon>
        <taxon>Bacillati</taxon>
        <taxon>Bacillota</taxon>
        <taxon>Bacilli</taxon>
        <taxon>Bacillales</taxon>
        <taxon>Paenibacillaceae</taxon>
        <taxon>Paenibacillus</taxon>
    </lineage>
</organism>
<dbReference type="InterPro" id="IPR003709">
    <property type="entry name" value="VanY-like_core_dom"/>
</dbReference>
<sequence length="276" mass="30215">MSKHTWKKGLWTCLLVTALALSTAALSGCQKTGGSGGEQGQALKGAGNSDKENQVPADPVMLKRSESSLQTTIKEVDGKEVVTNPEAMTVIVNKQRSLPDGYEPTDLVEPNVPFSFDGPHEKRHLRKEAAEALENLFAGAKEDGIELRAVSGYRSYKRQKAIYENNVRTKGEAYASSVSAVPGTSEHQTGLSIDVSSPSVNNDLEENFGDSREGKWLAEHAPDYGFVVRYPKGRDDVTGYVYEPWHIRYIGADLAKDVAQSGMTLEEYFDEANIKL</sequence>
<dbReference type="InterPro" id="IPR058193">
    <property type="entry name" value="VanY/YodJ_core_dom"/>
</dbReference>
<dbReference type="Proteomes" id="UP000679779">
    <property type="component" value="Unassembled WGS sequence"/>
</dbReference>
<evidence type="ECO:0000256" key="2">
    <source>
        <dbReference type="SAM" id="SignalP"/>
    </source>
</evidence>
<dbReference type="CDD" id="cd14852">
    <property type="entry name" value="LD-carboxypeptidase"/>
    <property type="match status" value="1"/>
</dbReference>
<evidence type="ECO:0000313" key="4">
    <source>
        <dbReference type="EMBL" id="GIO32298.1"/>
    </source>
</evidence>
<dbReference type="Pfam" id="PF02557">
    <property type="entry name" value="VanY"/>
    <property type="match status" value="1"/>
</dbReference>
<dbReference type="InterPro" id="IPR009045">
    <property type="entry name" value="Zn_M74/Hedgehog-like"/>
</dbReference>
<keyword evidence="2" id="KW-0732">Signal</keyword>
<reference evidence="4" key="1">
    <citation type="submission" date="2021-03" db="EMBL/GenBank/DDBJ databases">
        <title>Antimicrobial resistance genes in bacteria isolated from Japanese honey, and their potential for conferring macrolide and lincosamide resistance in the American foulbrood pathogen Paenibacillus larvae.</title>
        <authorList>
            <person name="Okamoto M."/>
            <person name="Kumagai M."/>
            <person name="Kanamori H."/>
            <person name="Takamatsu D."/>
        </authorList>
    </citation>
    <scope>NUCLEOTIDE SEQUENCE</scope>
    <source>
        <strain evidence="4">J2TS6</strain>
    </source>
</reference>
<evidence type="ECO:0000259" key="3">
    <source>
        <dbReference type="Pfam" id="PF02557"/>
    </source>
</evidence>
<evidence type="ECO:0000313" key="5">
    <source>
        <dbReference type="Proteomes" id="UP000679779"/>
    </source>
</evidence>
<dbReference type="GO" id="GO:0004180">
    <property type="term" value="F:carboxypeptidase activity"/>
    <property type="evidence" value="ECO:0007669"/>
    <property type="project" value="UniProtKB-KW"/>
</dbReference>
<protein>
    <submittedName>
        <fullName evidence="4">Carboxypeptidase YodJ</fullName>
    </submittedName>
</protein>